<dbReference type="InterPro" id="IPR000941">
    <property type="entry name" value="Enolase"/>
</dbReference>
<dbReference type="GO" id="GO:0000287">
    <property type="term" value="F:magnesium ion binding"/>
    <property type="evidence" value="ECO:0007669"/>
    <property type="project" value="InterPro"/>
</dbReference>
<gene>
    <name evidence="9" type="primary">eno_3</name>
    <name evidence="9" type="ORF">NCTC10112_00702</name>
</gene>
<dbReference type="SUPFAM" id="SSF51604">
    <property type="entry name" value="Enolase C-terminal domain-like"/>
    <property type="match status" value="1"/>
</dbReference>
<evidence type="ECO:0000256" key="3">
    <source>
        <dbReference type="ARBA" id="ARBA00012058"/>
    </source>
</evidence>
<dbReference type="UniPathway" id="UPA00109">
    <property type="reaction ID" value="UER00187"/>
</dbReference>
<keyword evidence="10" id="KW-1185">Reference proteome</keyword>
<dbReference type="PANTHER" id="PTHR11902">
    <property type="entry name" value="ENOLASE"/>
    <property type="match status" value="1"/>
</dbReference>
<dbReference type="SMART" id="SM01192">
    <property type="entry name" value="Enolase_C"/>
    <property type="match status" value="1"/>
</dbReference>
<evidence type="ECO:0000256" key="6">
    <source>
        <dbReference type="ARBA" id="ARBA00023152"/>
    </source>
</evidence>
<dbReference type="InterPro" id="IPR020810">
    <property type="entry name" value="Enolase_C"/>
</dbReference>
<dbReference type="KEGG" id="mob:NCTC10112_00702"/>
<geneLocation type="plasmid" evidence="9">
    <name>3</name>
</geneLocation>
<reference evidence="9 10" key="1">
    <citation type="submission" date="2019-01" db="EMBL/GenBank/DDBJ databases">
        <authorList>
            <consortium name="Pathogen Informatics"/>
        </authorList>
    </citation>
    <scope>NUCLEOTIDE SEQUENCE [LARGE SCALE GENOMIC DNA]</scope>
    <source>
        <strain evidence="9 10">NCTC10112</strain>
        <plasmid evidence="10">3</plasmid>
    </source>
</reference>
<evidence type="ECO:0000313" key="9">
    <source>
        <dbReference type="EMBL" id="VEU56717.1"/>
    </source>
</evidence>
<dbReference type="EC" id="4.2.1.11" evidence="3"/>
<feature type="domain" description="Enolase C-terminal TIM barrel" evidence="8">
    <location>
        <begin position="29"/>
        <end position="133"/>
    </location>
</feature>
<evidence type="ECO:0000256" key="7">
    <source>
        <dbReference type="ARBA" id="ARBA00023239"/>
    </source>
</evidence>
<proteinExistence type="inferred from homology"/>
<organism evidence="9 10">
    <name type="scientific">Metamycoplasma orale</name>
    <name type="common">Mycoplasma orale</name>
    <dbReference type="NCBI Taxonomy" id="2121"/>
    <lineage>
        <taxon>Bacteria</taxon>
        <taxon>Bacillati</taxon>
        <taxon>Mycoplasmatota</taxon>
        <taxon>Mycoplasmoidales</taxon>
        <taxon>Metamycoplasmataceae</taxon>
        <taxon>Metamycoplasma</taxon>
    </lineage>
</organism>
<keyword evidence="6" id="KW-0324">Glycolysis</keyword>
<evidence type="ECO:0000256" key="5">
    <source>
        <dbReference type="ARBA" id="ARBA00022525"/>
    </source>
</evidence>
<protein>
    <recommendedName>
        <fullName evidence="4">Enolase</fullName>
        <ecNumber evidence="3">4.2.1.11</ecNumber>
    </recommendedName>
</protein>
<name>A0A448ZZP5_METOS</name>
<evidence type="ECO:0000256" key="2">
    <source>
        <dbReference type="ARBA" id="ARBA00009604"/>
    </source>
</evidence>
<dbReference type="GO" id="GO:0000015">
    <property type="term" value="C:phosphopyruvate hydratase complex"/>
    <property type="evidence" value="ECO:0007669"/>
    <property type="project" value="InterPro"/>
</dbReference>
<accession>A0A448ZZP5</accession>
<dbReference type="InterPro" id="IPR036849">
    <property type="entry name" value="Enolase-like_C_sf"/>
</dbReference>
<keyword evidence="5" id="KW-0964">Secreted</keyword>
<comment type="pathway">
    <text evidence="1">Carbohydrate degradation; glycolysis; pyruvate from D-glyceraldehyde 3-phosphate: step 4/5.</text>
</comment>
<dbReference type="GO" id="GO:0006096">
    <property type="term" value="P:glycolytic process"/>
    <property type="evidence" value="ECO:0007669"/>
    <property type="project" value="UniProtKB-UniPathway"/>
</dbReference>
<keyword evidence="7 9" id="KW-0456">Lyase</keyword>
<dbReference type="Pfam" id="PF00113">
    <property type="entry name" value="Enolase_C"/>
    <property type="match status" value="1"/>
</dbReference>
<dbReference type="Gene3D" id="3.20.20.120">
    <property type="entry name" value="Enolase-like C-terminal domain"/>
    <property type="match status" value="1"/>
</dbReference>
<evidence type="ECO:0000259" key="8">
    <source>
        <dbReference type="SMART" id="SM01192"/>
    </source>
</evidence>
<evidence type="ECO:0000313" key="10">
    <source>
        <dbReference type="Proteomes" id="UP000290482"/>
    </source>
</evidence>
<dbReference type="GO" id="GO:0004634">
    <property type="term" value="F:phosphopyruvate hydratase activity"/>
    <property type="evidence" value="ECO:0007669"/>
    <property type="project" value="UniProtKB-EC"/>
</dbReference>
<dbReference type="EMBL" id="LR214942">
    <property type="protein sequence ID" value="VEU56717.1"/>
    <property type="molecule type" value="Genomic_DNA"/>
</dbReference>
<evidence type="ECO:0000256" key="4">
    <source>
        <dbReference type="ARBA" id="ARBA00017068"/>
    </source>
</evidence>
<evidence type="ECO:0000256" key="1">
    <source>
        <dbReference type="ARBA" id="ARBA00005031"/>
    </source>
</evidence>
<keyword evidence="9" id="KW-0614">Plasmid</keyword>
<comment type="similarity">
    <text evidence="2">Belongs to the enolase family.</text>
</comment>
<dbReference type="AlphaFoldDB" id="A0A448ZZP5"/>
<sequence length="134" mass="15084">MSCAFAKAAAKEKNLELYEYLASIDSRKPYKLPVPMLNVINGGEHASNTIDFQEFMIMPLGAKSFKEAMQVANFVFHTLAKLLKKHGYGTQVGDEGGFAPNLHTHEEALEFLVNAIKKQVLILQLKVKKQWEFV</sequence>
<dbReference type="Proteomes" id="UP000290482">
    <property type="component" value="Plasmid 3"/>
</dbReference>
<dbReference type="PANTHER" id="PTHR11902:SF1">
    <property type="entry name" value="ENOLASE"/>
    <property type="match status" value="1"/>
</dbReference>